<dbReference type="HOGENOM" id="CLU_831412_0_0_6"/>
<evidence type="ECO:0000313" key="1">
    <source>
        <dbReference type="EMBL" id="CDH18171.1"/>
    </source>
</evidence>
<name>A0A077PC19_XENBV</name>
<dbReference type="EMBL" id="CBSY010000009">
    <property type="protein sequence ID" value="CDH18171.1"/>
    <property type="molecule type" value="Genomic_DNA"/>
</dbReference>
<proteinExistence type="predicted"/>
<comment type="caution">
    <text evidence="1">The sequence shown here is derived from an EMBL/GenBank/DDBJ whole genome shotgun (WGS) entry which is preliminary data.</text>
</comment>
<dbReference type="AlphaFoldDB" id="A0A077PC19"/>
<organism evidence="1 2">
    <name type="scientific">Xenorhabdus bovienii str. kraussei Quebec</name>
    <dbReference type="NCBI Taxonomy" id="1398203"/>
    <lineage>
        <taxon>Bacteria</taxon>
        <taxon>Pseudomonadati</taxon>
        <taxon>Pseudomonadota</taxon>
        <taxon>Gammaproteobacteria</taxon>
        <taxon>Enterobacterales</taxon>
        <taxon>Morganellaceae</taxon>
        <taxon>Xenorhabdus</taxon>
    </lineage>
</organism>
<evidence type="ECO:0000313" key="2">
    <source>
        <dbReference type="Proteomes" id="UP000028500"/>
    </source>
</evidence>
<sequence>MDVKSIDFDLINYHAGETLRFYWDIRLCMLASRTLSSDSIEDKKESAKKCEKILEKFAFDMKINESHKIINNFISTISINRALELLGIEYNSNVNFYEYSLSFLSNKQSKKINFDSYGFKQINDIRLLCVIVRHFAAYLAKFDLTRYFERKIIFLEEYKEKLNEVLELNTHWILSSNTNEDYHNIINGDSNLNPIVIDSKINTLKNELITKRDDETKRERILLSEIAKSLLAHKKNNIARVLTLISASPILNNYIDPRTISRIVKKTKESKEKEGNSLIYYNEIISENKNKIKELEMSQRYFTRAYKRGGQYVNPLSSRRNLLIHKFKYELENL</sequence>
<reference evidence="1" key="1">
    <citation type="submission" date="2013-07" db="EMBL/GenBank/DDBJ databases">
        <title>Sub-species coevolution in mutualistic symbiosis.</title>
        <authorList>
            <person name="Murfin K."/>
            <person name="Klassen J."/>
            <person name="Lee M."/>
            <person name="Forst S."/>
            <person name="Stock P."/>
            <person name="Goodrich-Blair H."/>
        </authorList>
    </citation>
    <scope>NUCLEOTIDE SEQUENCE [LARGE SCALE GENOMIC DNA]</scope>
    <source>
        <strain evidence="1">Kraussei Quebec</strain>
    </source>
</reference>
<keyword evidence="2" id="KW-1185">Reference proteome</keyword>
<gene>
    <name evidence="1" type="ORF">XBKQ1_1060005</name>
</gene>
<dbReference type="OrthoDB" id="6441160at2"/>
<dbReference type="Proteomes" id="UP000028500">
    <property type="component" value="Unassembled WGS sequence"/>
</dbReference>
<protein>
    <submittedName>
        <fullName evidence="1">Uncharacterized protein</fullName>
    </submittedName>
</protein>
<dbReference type="RefSeq" id="WP_038245311.1">
    <property type="nucleotide sequence ID" value="NZ_CAWLZI010000102.1"/>
</dbReference>
<accession>A0A077PC19</accession>